<dbReference type="SUPFAM" id="SSF52540">
    <property type="entry name" value="P-loop containing nucleoside triphosphate hydrolases"/>
    <property type="match status" value="1"/>
</dbReference>
<organism evidence="2 3">
    <name type="scientific">Mycena metata</name>
    <dbReference type="NCBI Taxonomy" id="1033252"/>
    <lineage>
        <taxon>Eukaryota</taxon>
        <taxon>Fungi</taxon>
        <taxon>Dikarya</taxon>
        <taxon>Basidiomycota</taxon>
        <taxon>Agaricomycotina</taxon>
        <taxon>Agaricomycetes</taxon>
        <taxon>Agaricomycetidae</taxon>
        <taxon>Agaricales</taxon>
        <taxon>Marasmiineae</taxon>
        <taxon>Mycenaceae</taxon>
        <taxon>Mycena</taxon>
    </lineage>
</organism>
<evidence type="ECO:0000313" key="3">
    <source>
        <dbReference type="Proteomes" id="UP001215598"/>
    </source>
</evidence>
<accession>A0AAD7GV95</accession>
<sequence>MTNGDEDHKDSARDLIRKMVNSMAAKMEIGSPMASMYLLENPDHYASHKYVVFYWHSYVQFVRAHWTEETVPTPDMDIDHAEFDEKVPLGKQDGKIIATSAVDDYRYRPTAYNGVTLFEWVQCAQKRLRTKKQRTEFEEELSALEYEDNESDWETEDEDDVVVSKESEKLKNLKPVQLAFQPDHPLFYSHSVSCDFSRVACIIPNFIGGAMPRADKGDRAYYCMTMLTMFKAWRSPGDLKDENATWDQTFREHAFTERQLELLSNFNVRYECNDARDDHYANLRKKMAEAQAGFTSHFAYRYVGDHDETRDDLDDSAYGLEDADDSDDDGGEEDVGPITMRLLREASEMKNIVSAGGWLRDAENHEFDTPDRVLPAHRPRSTWAKIVKAQRAELIANKMLNMPPVEDLINKRRHMTNNGIQILESTYFHPRSPLDVAACKILNNDIITSFDLNEEQTRAFMIVANHASEPQKSPLRMYLGGMGGTGKSRVFKAIVEFFARRNEDYRYLIVAPTGSTAAQLNGST</sequence>
<dbReference type="Proteomes" id="UP001215598">
    <property type="component" value="Unassembled WGS sequence"/>
</dbReference>
<keyword evidence="3" id="KW-1185">Reference proteome</keyword>
<dbReference type="EMBL" id="JARKIB010000462">
    <property type="protein sequence ID" value="KAJ7705903.1"/>
    <property type="molecule type" value="Genomic_DNA"/>
</dbReference>
<reference evidence="2" key="1">
    <citation type="submission" date="2023-03" db="EMBL/GenBank/DDBJ databases">
        <title>Massive genome expansion in bonnet fungi (Mycena s.s.) driven by repeated elements and novel gene families across ecological guilds.</title>
        <authorList>
            <consortium name="Lawrence Berkeley National Laboratory"/>
            <person name="Harder C.B."/>
            <person name="Miyauchi S."/>
            <person name="Viragh M."/>
            <person name="Kuo A."/>
            <person name="Thoen E."/>
            <person name="Andreopoulos B."/>
            <person name="Lu D."/>
            <person name="Skrede I."/>
            <person name="Drula E."/>
            <person name="Henrissat B."/>
            <person name="Morin E."/>
            <person name="Kohler A."/>
            <person name="Barry K."/>
            <person name="LaButti K."/>
            <person name="Morin E."/>
            <person name="Salamov A."/>
            <person name="Lipzen A."/>
            <person name="Mereny Z."/>
            <person name="Hegedus B."/>
            <person name="Baldrian P."/>
            <person name="Stursova M."/>
            <person name="Weitz H."/>
            <person name="Taylor A."/>
            <person name="Grigoriev I.V."/>
            <person name="Nagy L.G."/>
            <person name="Martin F."/>
            <person name="Kauserud H."/>
        </authorList>
    </citation>
    <scope>NUCLEOTIDE SEQUENCE</scope>
    <source>
        <strain evidence="2">CBHHK182m</strain>
    </source>
</reference>
<proteinExistence type="predicted"/>
<gene>
    <name evidence="2" type="ORF">B0H16DRAFT_1271885</name>
</gene>
<dbReference type="InterPro" id="IPR027417">
    <property type="entry name" value="P-loop_NTPase"/>
</dbReference>
<protein>
    <recommendedName>
        <fullName evidence="4">ATP-dependent DNA helicase</fullName>
    </recommendedName>
</protein>
<dbReference type="AlphaFoldDB" id="A0AAD7GV95"/>
<dbReference type="Gene3D" id="3.40.50.300">
    <property type="entry name" value="P-loop containing nucleotide triphosphate hydrolases"/>
    <property type="match status" value="1"/>
</dbReference>
<evidence type="ECO:0000256" key="1">
    <source>
        <dbReference type="SAM" id="MobiDB-lite"/>
    </source>
</evidence>
<name>A0AAD7GV95_9AGAR</name>
<comment type="caution">
    <text evidence="2">The sequence shown here is derived from an EMBL/GenBank/DDBJ whole genome shotgun (WGS) entry which is preliminary data.</text>
</comment>
<evidence type="ECO:0000313" key="2">
    <source>
        <dbReference type="EMBL" id="KAJ7705903.1"/>
    </source>
</evidence>
<feature type="non-terminal residue" evidence="2">
    <location>
        <position position="524"/>
    </location>
</feature>
<evidence type="ECO:0008006" key="4">
    <source>
        <dbReference type="Google" id="ProtNLM"/>
    </source>
</evidence>
<feature type="region of interest" description="Disordered" evidence="1">
    <location>
        <begin position="313"/>
        <end position="334"/>
    </location>
</feature>